<evidence type="ECO:0008006" key="6">
    <source>
        <dbReference type="Google" id="ProtNLM"/>
    </source>
</evidence>
<evidence type="ECO:0000313" key="5">
    <source>
        <dbReference type="EMBL" id="CAB4211696.1"/>
    </source>
</evidence>
<evidence type="ECO:0000313" key="3">
    <source>
        <dbReference type="EMBL" id="CAB4181850.1"/>
    </source>
</evidence>
<organism evidence="4">
    <name type="scientific">uncultured Caudovirales phage</name>
    <dbReference type="NCBI Taxonomy" id="2100421"/>
    <lineage>
        <taxon>Viruses</taxon>
        <taxon>Duplodnaviria</taxon>
        <taxon>Heunggongvirae</taxon>
        <taxon>Uroviricota</taxon>
        <taxon>Caudoviricetes</taxon>
        <taxon>Peduoviridae</taxon>
        <taxon>Maltschvirus</taxon>
        <taxon>Maltschvirus maltsch</taxon>
    </lineage>
</organism>
<dbReference type="Pfam" id="PF20106">
    <property type="entry name" value="DUF6496"/>
    <property type="match status" value="1"/>
</dbReference>
<dbReference type="EMBL" id="LR797379">
    <property type="protein sequence ID" value="CAB4211696.1"/>
    <property type="molecule type" value="Genomic_DNA"/>
</dbReference>
<dbReference type="InterPro" id="IPR045468">
    <property type="entry name" value="DUF6496"/>
</dbReference>
<gene>
    <name evidence="3" type="ORF">UFOVP1070_72</name>
    <name evidence="4" type="ORF">UFOVP1302_11</name>
    <name evidence="5" type="ORF">UFOVP1416_20</name>
    <name evidence="2" type="ORF">UFOVP895_14</name>
</gene>
<feature type="compositionally biased region" description="Basic and acidic residues" evidence="1">
    <location>
        <begin position="1"/>
        <end position="18"/>
    </location>
</feature>
<feature type="region of interest" description="Disordered" evidence="1">
    <location>
        <begin position="1"/>
        <end position="31"/>
    </location>
</feature>
<reference evidence="4" key="1">
    <citation type="submission" date="2020-05" db="EMBL/GenBank/DDBJ databases">
        <authorList>
            <person name="Chiriac C."/>
            <person name="Salcher M."/>
            <person name="Ghai R."/>
            <person name="Kavagutti S V."/>
        </authorList>
    </citation>
    <scope>NUCLEOTIDE SEQUENCE</scope>
</reference>
<proteinExistence type="predicted"/>
<name>A0A6J5RM97_9CAUD</name>
<dbReference type="EMBL" id="LR797017">
    <property type="protein sequence ID" value="CAB4181850.1"/>
    <property type="molecule type" value="Genomic_DNA"/>
</dbReference>
<sequence>MKKQEKVQSVMREFKEGSLKSSSGQKVKNPKQAVAIALSEASRMSEGGQVKPKNPKLWAASKSAAKAKFDVYPSAYANAWASKEYKKKGGAWRGSDNRVSKK</sequence>
<dbReference type="EMBL" id="LR796842">
    <property type="protein sequence ID" value="CAB4169440.1"/>
    <property type="molecule type" value="Genomic_DNA"/>
</dbReference>
<accession>A0A6J5RM97</accession>
<dbReference type="EMBL" id="LR797245">
    <property type="protein sequence ID" value="CAB4195436.1"/>
    <property type="molecule type" value="Genomic_DNA"/>
</dbReference>
<evidence type="ECO:0000313" key="2">
    <source>
        <dbReference type="EMBL" id="CAB4169440.1"/>
    </source>
</evidence>
<evidence type="ECO:0000313" key="4">
    <source>
        <dbReference type="EMBL" id="CAB4195436.1"/>
    </source>
</evidence>
<evidence type="ECO:0000256" key="1">
    <source>
        <dbReference type="SAM" id="MobiDB-lite"/>
    </source>
</evidence>
<protein>
    <recommendedName>
        <fullName evidence="6">DUF5872 domain-containing protein</fullName>
    </recommendedName>
</protein>